<dbReference type="KEGG" id="tli:Tlie_1608"/>
<evidence type="ECO:0000256" key="1">
    <source>
        <dbReference type="ARBA" id="ARBA00022679"/>
    </source>
</evidence>
<dbReference type="InterPro" id="IPR023606">
    <property type="entry name" value="CoA-Trfase_III_dom_1_sf"/>
</dbReference>
<sequence>MISLKALEGIRILDFTRVLAGPFCTMILADLGAEVVKVERPGAGDDSRAFGPFIGEESAYFMSINRNKKSITLNLKDKRAVEIVKKMVPHFDVVVENFRPGVMDKLGLGYETLKELNPRLIYASSSGFGYTGPYSQLPAYDLIVQGMGGIMSITGPDAQHPTKVGSSIADIFAGVFCAIGILAALHHREKTDEGQMVDVAMLDCQVAILENAISRYFVTGKVPTPIGNRHPSIAPFATFKTSDGFVNIAVGNDDIWRRFCELVDRPELAKDSRFESNAARNDNWEELEPILEDIMAQDTTSAWIERLRAVGVPCGPINNIEQVVKDPQVLEREMIVEVEHPVAGSLKMPGCPIKLSKTPGKIEKPAPVLGEDNENVLGLYAGLSVEEIKTLKEENVI</sequence>
<accession>G7V7S6</accession>
<proteinExistence type="predicted"/>
<name>G7V7S6_THELD</name>
<dbReference type="InterPro" id="IPR003673">
    <property type="entry name" value="CoA-Trfase_fam_III"/>
</dbReference>
<dbReference type="InterPro" id="IPR044855">
    <property type="entry name" value="CoA-Trfase_III_dom3_sf"/>
</dbReference>
<gene>
    <name evidence="2" type="ordered locus">Tlie_1608</name>
</gene>
<reference evidence="2 3" key="2">
    <citation type="journal article" date="2012" name="Stand. Genomic Sci.">
        <title>Genome sequence of the moderately thermophilic, amino-acid-degrading and sulfur-reducing bacterium Thermovirga lienii type strain (Cas60314(T)).</title>
        <authorList>
            <person name="Goker M."/>
            <person name="Saunders E."/>
            <person name="Lapidus A."/>
            <person name="Nolan M."/>
            <person name="Lucas S."/>
            <person name="Hammon N."/>
            <person name="Deshpande S."/>
            <person name="Cheng J.F."/>
            <person name="Han C."/>
            <person name="Tapia R."/>
            <person name="Goodwin L.A."/>
            <person name="Pitluck S."/>
            <person name="Liolios K."/>
            <person name="Mavromatis K."/>
            <person name="Pagani I."/>
            <person name="Ivanova N."/>
            <person name="Mikhailova N."/>
            <person name="Pati A."/>
            <person name="Chen A."/>
            <person name="Palaniappan K."/>
            <person name="Land M."/>
            <person name="Chang Y.J."/>
            <person name="Jeffries C.D."/>
            <person name="Brambilla E.M."/>
            <person name="Rohde M."/>
            <person name="Spring S."/>
            <person name="Detter J.C."/>
            <person name="Woyke T."/>
            <person name="Bristow J."/>
            <person name="Eisen J.A."/>
            <person name="Markowitz V."/>
            <person name="Hugenholtz P."/>
            <person name="Kyrpides N.C."/>
            <person name="Klenk H.P."/>
        </authorList>
    </citation>
    <scope>NUCLEOTIDE SEQUENCE [LARGE SCALE GENOMIC DNA]</scope>
    <source>
        <strain evidence="3">ATCC BAA-1197 / DSM 17291 / Cas60314</strain>
    </source>
</reference>
<dbReference type="PANTHER" id="PTHR48207:SF3">
    <property type="entry name" value="SUCCINATE--HYDROXYMETHYLGLUTARATE COA-TRANSFERASE"/>
    <property type="match status" value="1"/>
</dbReference>
<dbReference type="Gene3D" id="3.40.50.10540">
    <property type="entry name" value="Crotonobetainyl-coa:carnitine coa-transferase, domain 1"/>
    <property type="match status" value="1"/>
</dbReference>
<dbReference type="Gene3D" id="3.30.1540.10">
    <property type="entry name" value="formyl-coa transferase, domain 3"/>
    <property type="match status" value="1"/>
</dbReference>
<dbReference type="HOGENOM" id="CLU_033975_0_0_0"/>
<dbReference type="GO" id="GO:0008410">
    <property type="term" value="F:CoA-transferase activity"/>
    <property type="evidence" value="ECO:0007669"/>
    <property type="project" value="TreeGrafter"/>
</dbReference>
<evidence type="ECO:0000313" key="2">
    <source>
        <dbReference type="EMBL" id="AER67330.1"/>
    </source>
</evidence>
<dbReference type="EMBL" id="CP003096">
    <property type="protein sequence ID" value="AER67330.1"/>
    <property type="molecule type" value="Genomic_DNA"/>
</dbReference>
<dbReference type="PANTHER" id="PTHR48207">
    <property type="entry name" value="SUCCINATE--HYDROXYMETHYLGLUTARATE COA-TRANSFERASE"/>
    <property type="match status" value="1"/>
</dbReference>
<dbReference type="SUPFAM" id="SSF89796">
    <property type="entry name" value="CoA-transferase family III (CaiB/BaiF)"/>
    <property type="match status" value="1"/>
</dbReference>
<reference evidence="3" key="1">
    <citation type="submission" date="2011-10" db="EMBL/GenBank/DDBJ databases">
        <title>The complete genome of chromosome of Thermovirga lienii DSM 17291.</title>
        <authorList>
            <consortium name="US DOE Joint Genome Institute (JGI-PGF)"/>
            <person name="Lucas S."/>
            <person name="Copeland A."/>
            <person name="Lapidus A."/>
            <person name="Glavina del Rio T."/>
            <person name="Dalin E."/>
            <person name="Tice H."/>
            <person name="Bruce D."/>
            <person name="Goodwin L."/>
            <person name="Pitluck S."/>
            <person name="Peters L."/>
            <person name="Mikhailova N."/>
            <person name="Saunders E."/>
            <person name="Kyrpides N."/>
            <person name="Mavromatis K."/>
            <person name="Ivanova N."/>
            <person name="Last F.I."/>
            <person name="Brettin T."/>
            <person name="Detter J.C."/>
            <person name="Han C."/>
            <person name="Larimer F."/>
            <person name="Land M."/>
            <person name="Hauser L."/>
            <person name="Markowitz V."/>
            <person name="Cheng J.-F."/>
            <person name="Hugenholtz P."/>
            <person name="Woyke T."/>
            <person name="Wu D."/>
            <person name="Spring S."/>
            <person name="Schroeder M."/>
            <person name="Brambilla E.-M."/>
            <person name="Klenk H.-P."/>
            <person name="Eisen J.A."/>
        </authorList>
    </citation>
    <scope>NUCLEOTIDE SEQUENCE [LARGE SCALE GENOMIC DNA]</scope>
    <source>
        <strain evidence="3">ATCC BAA-1197 / DSM 17291 / Cas60314</strain>
    </source>
</reference>
<dbReference type="AlphaFoldDB" id="G7V7S6"/>
<evidence type="ECO:0000313" key="3">
    <source>
        <dbReference type="Proteomes" id="UP000005868"/>
    </source>
</evidence>
<dbReference type="Pfam" id="PF02515">
    <property type="entry name" value="CoA_transf_3"/>
    <property type="match status" value="1"/>
</dbReference>
<dbReference type="InterPro" id="IPR050483">
    <property type="entry name" value="CoA-transferase_III_domain"/>
</dbReference>
<keyword evidence="1" id="KW-0808">Transferase</keyword>
<dbReference type="eggNOG" id="COG1804">
    <property type="taxonomic scope" value="Bacteria"/>
</dbReference>
<dbReference type="Proteomes" id="UP000005868">
    <property type="component" value="Chromosome"/>
</dbReference>
<organism evidence="2 3">
    <name type="scientific">Thermovirga lienii (strain ATCC BAA-1197 / DSM 17291 / Cas60314)</name>
    <dbReference type="NCBI Taxonomy" id="580340"/>
    <lineage>
        <taxon>Bacteria</taxon>
        <taxon>Thermotogati</taxon>
        <taxon>Synergistota</taxon>
        <taxon>Synergistia</taxon>
        <taxon>Synergistales</taxon>
        <taxon>Thermovirgaceae</taxon>
        <taxon>Thermovirga</taxon>
    </lineage>
</organism>
<protein>
    <submittedName>
        <fullName evidence="2">L-carnitine dehydratase/bile acid-inducible protein F</fullName>
    </submittedName>
</protein>
<dbReference type="STRING" id="580340.Tlie_1608"/>
<keyword evidence="3" id="KW-1185">Reference proteome</keyword>